<dbReference type="InterPro" id="IPR010918">
    <property type="entry name" value="PurM-like_C_dom"/>
</dbReference>
<dbReference type="InterPro" id="IPR011054">
    <property type="entry name" value="Rudment_hybrid_motif"/>
</dbReference>
<evidence type="ECO:0000256" key="12">
    <source>
        <dbReference type="ARBA" id="ARBA00022840"/>
    </source>
</evidence>
<dbReference type="Gene3D" id="3.40.50.20">
    <property type="match status" value="1"/>
</dbReference>
<dbReference type="SUPFAM" id="SSF55326">
    <property type="entry name" value="PurM N-terminal domain-like"/>
    <property type="match status" value="2"/>
</dbReference>
<keyword evidence="18" id="KW-1185">Reference proteome</keyword>
<comment type="pathway">
    <text evidence="2 16">Purine metabolism; IMP biosynthesis via de novo pathway; N(2)-formyl-N(1)-(5-phospho-D-ribosyl)glycinamide from N(1)-(5-phospho-D-ribosyl)glycinamide (10-formyl THF route): step 1/1.</text>
</comment>
<keyword evidence="12 15" id="KW-0067">ATP-binding</keyword>
<dbReference type="Pfam" id="PF02769">
    <property type="entry name" value="AIRS_C"/>
    <property type="match status" value="2"/>
</dbReference>
<evidence type="ECO:0000256" key="5">
    <source>
        <dbReference type="ARBA" id="ARBA00008630"/>
    </source>
</evidence>
<organism evidence="18 19">
    <name type="scientific">Drosophila hydei</name>
    <name type="common">Fruit fly</name>
    <dbReference type="NCBI Taxonomy" id="7224"/>
    <lineage>
        <taxon>Eukaryota</taxon>
        <taxon>Metazoa</taxon>
        <taxon>Ecdysozoa</taxon>
        <taxon>Arthropoda</taxon>
        <taxon>Hexapoda</taxon>
        <taxon>Insecta</taxon>
        <taxon>Pterygota</taxon>
        <taxon>Neoptera</taxon>
        <taxon>Endopterygota</taxon>
        <taxon>Diptera</taxon>
        <taxon>Brachycera</taxon>
        <taxon>Muscomorpha</taxon>
        <taxon>Ephydroidea</taxon>
        <taxon>Drosophilidae</taxon>
        <taxon>Drosophila</taxon>
    </lineage>
</organism>
<evidence type="ECO:0000259" key="17">
    <source>
        <dbReference type="PROSITE" id="PS50975"/>
    </source>
</evidence>
<keyword evidence="11 16" id="KW-0658">Purine biosynthesis</keyword>
<dbReference type="CDD" id="cd08645">
    <property type="entry name" value="FMT_core_GART"/>
    <property type="match status" value="1"/>
</dbReference>
<dbReference type="SUPFAM" id="SSF52440">
    <property type="entry name" value="PreATP-grasp domain"/>
    <property type="match status" value="1"/>
</dbReference>
<dbReference type="Gene3D" id="3.30.1330.10">
    <property type="entry name" value="PurM-like, N-terminal domain"/>
    <property type="match status" value="2"/>
</dbReference>
<comment type="similarity">
    <text evidence="4 16">In the N-terminal section; belongs to the GARS family.</text>
</comment>
<dbReference type="PROSITE" id="PS00184">
    <property type="entry name" value="GARS"/>
    <property type="match status" value="1"/>
</dbReference>
<dbReference type="GO" id="GO:0046084">
    <property type="term" value="P:adenine biosynthetic process"/>
    <property type="evidence" value="ECO:0007669"/>
    <property type="project" value="TreeGrafter"/>
</dbReference>
<evidence type="ECO:0000256" key="6">
    <source>
        <dbReference type="ARBA" id="ARBA00008696"/>
    </source>
</evidence>
<dbReference type="FunFam" id="3.30.1330.10:FF:000001">
    <property type="entry name" value="Phosphoribosylformylglycinamidine cyclo-ligase"/>
    <property type="match status" value="1"/>
</dbReference>
<keyword evidence="8" id="KW-0808">Transferase</keyword>
<evidence type="ECO:0000256" key="1">
    <source>
        <dbReference type="ARBA" id="ARBA00004686"/>
    </source>
</evidence>
<dbReference type="Pfam" id="PF02843">
    <property type="entry name" value="GARS_C"/>
    <property type="match status" value="1"/>
</dbReference>
<dbReference type="GO" id="GO:0005524">
    <property type="term" value="F:ATP binding"/>
    <property type="evidence" value="ECO:0007669"/>
    <property type="project" value="UniProtKB-UniRule"/>
</dbReference>
<protein>
    <recommendedName>
        <fullName evidence="16">Trifunctional purine biosynthetic protein adenosine-3</fullName>
    </recommendedName>
    <domain>
        <recommendedName>
            <fullName evidence="16">Phosphoribosylamine--glycine ligase</fullName>
            <ecNumber evidence="16">6.3.4.13</ecNumber>
        </recommendedName>
        <alternativeName>
            <fullName evidence="16">Glycinamide ribonucleotide synthetase</fullName>
            <shortName evidence="16">GARS</shortName>
        </alternativeName>
        <alternativeName>
            <fullName evidence="16">Phosphoribosylglycinamide synthetase</fullName>
        </alternativeName>
    </domain>
    <domain>
        <recommendedName>
            <fullName evidence="16">Phosphoribosylformylglycinamidine cyclo-ligase</fullName>
            <ecNumber evidence="16">6.3.3.1</ecNumber>
        </recommendedName>
        <alternativeName>
            <fullName evidence="16">AIR synthase</fullName>
            <shortName evidence="16">AIRS</shortName>
        </alternativeName>
        <alternativeName>
            <fullName evidence="16">Phosphoribosyl-aminoimidazole synthetase</fullName>
        </alternativeName>
    </domain>
    <domain>
        <recommendedName>
            <fullName evidence="16">Phosphoribosylglycinamide formyltransferase</fullName>
            <ecNumber evidence="16">2.1.2.2</ecNumber>
        </recommendedName>
        <alternativeName>
            <fullName evidence="16">5'-phosphoribosylglycinamide transformylase</fullName>
        </alternativeName>
        <alternativeName>
            <fullName evidence="16">GAR transformylase</fullName>
            <shortName evidence="16">GART</shortName>
        </alternativeName>
    </domain>
</protein>
<dbReference type="GO" id="GO:0005829">
    <property type="term" value="C:cytosol"/>
    <property type="evidence" value="ECO:0007669"/>
    <property type="project" value="TreeGrafter"/>
</dbReference>
<dbReference type="InterPro" id="IPR036676">
    <property type="entry name" value="PurM-like_C_sf"/>
</dbReference>
<dbReference type="FunFam" id="3.30.470.20:FF:000018">
    <property type="entry name" value="Trifunctional purine biosynthetic protein adenosine-3"/>
    <property type="match status" value="1"/>
</dbReference>
<dbReference type="RefSeq" id="XP_023161526.2">
    <property type="nucleotide sequence ID" value="XM_023305758.2"/>
</dbReference>
<dbReference type="InterPro" id="IPR004607">
    <property type="entry name" value="GART"/>
</dbReference>
<dbReference type="InterPro" id="IPR036477">
    <property type="entry name" value="Formyl_transf_N_sf"/>
</dbReference>
<dbReference type="FunFam" id="3.30.1490.20:FF:000006">
    <property type="entry name" value="phosphoribosylamine--glycine ligase, chloroplastic-like"/>
    <property type="match status" value="1"/>
</dbReference>
<evidence type="ECO:0000256" key="10">
    <source>
        <dbReference type="ARBA" id="ARBA00022741"/>
    </source>
</evidence>
<evidence type="ECO:0000313" key="19">
    <source>
        <dbReference type="RefSeq" id="XP_023161526.2"/>
    </source>
</evidence>
<keyword evidence="9 16" id="KW-0479">Metal-binding</keyword>
<dbReference type="EC" id="6.3.3.1" evidence="16"/>
<evidence type="ECO:0000256" key="16">
    <source>
        <dbReference type="RuleBase" id="RU363089"/>
    </source>
</evidence>
<dbReference type="Proteomes" id="UP000504633">
    <property type="component" value="Unplaced"/>
</dbReference>
<comment type="pathway">
    <text evidence="3 16">Purine metabolism; IMP biosynthesis via de novo pathway; N(1)-(5-phospho-D-ribosyl)glycinamide from 5-phospho-alpha-D-ribose 1-diphosphate: step 2/2.</text>
</comment>
<evidence type="ECO:0000256" key="9">
    <source>
        <dbReference type="ARBA" id="ARBA00022723"/>
    </source>
</evidence>
<evidence type="ECO:0000256" key="8">
    <source>
        <dbReference type="ARBA" id="ARBA00022679"/>
    </source>
</evidence>
<dbReference type="NCBIfam" id="TIGR00877">
    <property type="entry name" value="purD"/>
    <property type="match status" value="1"/>
</dbReference>
<evidence type="ECO:0000256" key="7">
    <source>
        <dbReference type="ARBA" id="ARBA00022598"/>
    </source>
</evidence>
<dbReference type="PANTHER" id="PTHR10520:SF12">
    <property type="entry name" value="TRIFUNCTIONAL PURINE BIOSYNTHETIC PROTEIN ADENOSINE-3"/>
    <property type="match status" value="1"/>
</dbReference>
<evidence type="ECO:0000256" key="15">
    <source>
        <dbReference type="PROSITE-ProRule" id="PRU00409"/>
    </source>
</evidence>
<comment type="catalytic activity">
    <reaction evidence="16">
        <text>2-formamido-N(1)-(5-O-phospho-beta-D-ribosyl)acetamidine + ATP = 5-amino-1-(5-phospho-beta-D-ribosyl)imidazole + ADP + phosphate + H(+)</text>
        <dbReference type="Rhea" id="RHEA:23032"/>
        <dbReference type="ChEBI" id="CHEBI:15378"/>
        <dbReference type="ChEBI" id="CHEBI:30616"/>
        <dbReference type="ChEBI" id="CHEBI:43474"/>
        <dbReference type="ChEBI" id="CHEBI:137981"/>
        <dbReference type="ChEBI" id="CHEBI:147287"/>
        <dbReference type="ChEBI" id="CHEBI:456216"/>
        <dbReference type="EC" id="6.3.3.1"/>
    </reaction>
</comment>
<comment type="similarity">
    <text evidence="6 16">In the central section; belongs to the AIR synthase family.</text>
</comment>
<dbReference type="NCBIfam" id="TIGR00878">
    <property type="entry name" value="purM"/>
    <property type="match status" value="2"/>
</dbReference>
<dbReference type="Gene3D" id="3.90.650.10">
    <property type="entry name" value="PurM-like C-terminal domain"/>
    <property type="match status" value="2"/>
</dbReference>
<dbReference type="GO" id="GO:0004637">
    <property type="term" value="F:phosphoribosylamine-glycine ligase activity"/>
    <property type="evidence" value="ECO:0007669"/>
    <property type="project" value="UniProtKB-UniRule"/>
</dbReference>
<dbReference type="FunFam" id="3.90.600.10:FF:000001">
    <property type="entry name" value="Trifunctional purine biosynthetic protein adenosine-3"/>
    <property type="match status" value="1"/>
</dbReference>
<keyword evidence="7 16" id="KW-0436">Ligase</keyword>
<dbReference type="Gene3D" id="3.90.600.10">
    <property type="entry name" value="Phosphoribosylglycinamide synthetase, C-terminal domain"/>
    <property type="match status" value="1"/>
</dbReference>
<dbReference type="CDD" id="cd02196">
    <property type="entry name" value="PurM"/>
    <property type="match status" value="2"/>
</dbReference>
<dbReference type="OMA" id="EVMQACC"/>
<dbReference type="FunFam" id="3.90.650.10:FF:000019">
    <property type="entry name" value="Trifunctional purine biosynthetic protein adenosine-3"/>
    <property type="match status" value="1"/>
</dbReference>
<dbReference type="PROSITE" id="PS50975">
    <property type="entry name" value="ATP_GRASP"/>
    <property type="match status" value="1"/>
</dbReference>
<dbReference type="Gene3D" id="3.30.470.20">
    <property type="entry name" value="ATP-grasp fold, B domain"/>
    <property type="match status" value="1"/>
</dbReference>
<dbReference type="EC" id="6.3.4.13" evidence="16"/>
<evidence type="ECO:0000256" key="3">
    <source>
        <dbReference type="ARBA" id="ARBA00005174"/>
    </source>
</evidence>
<dbReference type="FunFam" id="3.40.50.20:FF:000006">
    <property type="entry name" value="Phosphoribosylamine--glycine ligase, chloroplastic"/>
    <property type="match status" value="1"/>
</dbReference>
<dbReference type="OrthoDB" id="2018833at2759"/>
<dbReference type="GeneID" id="111593156"/>
<dbReference type="KEGG" id="dhe:111593156"/>
<name>A0A6J1L4Y7_DROHY</name>
<dbReference type="SUPFAM" id="SSF56059">
    <property type="entry name" value="Glutathione synthetase ATP-binding domain-like"/>
    <property type="match status" value="1"/>
</dbReference>
<dbReference type="InterPro" id="IPR016188">
    <property type="entry name" value="PurM-like_N"/>
</dbReference>
<keyword evidence="10 15" id="KW-0547">Nucleotide-binding</keyword>
<dbReference type="Pfam" id="PF00586">
    <property type="entry name" value="AIRS"/>
    <property type="match status" value="2"/>
</dbReference>
<dbReference type="SUPFAM" id="SSF53328">
    <property type="entry name" value="Formyltransferase"/>
    <property type="match status" value="1"/>
</dbReference>
<comment type="pathway">
    <text evidence="1 16">Purine metabolism; IMP biosynthesis via de novo pathway; 5-amino-1-(5-phospho-D-ribosyl)imidazole from N(2)-formyl-N(1)-(5-phospho-D-ribosyl)glycinamide: step 2/2.</text>
</comment>
<dbReference type="InterPro" id="IPR011761">
    <property type="entry name" value="ATP-grasp"/>
</dbReference>
<evidence type="ECO:0000256" key="13">
    <source>
        <dbReference type="ARBA" id="ARBA00023211"/>
    </source>
</evidence>
<dbReference type="SUPFAM" id="SSF51246">
    <property type="entry name" value="Rudiment single hybrid motif"/>
    <property type="match status" value="1"/>
</dbReference>
<dbReference type="Pfam" id="PF00551">
    <property type="entry name" value="Formyl_trans_N"/>
    <property type="match status" value="1"/>
</dbReference>
<dbReference type="FunFam" id="3.40.50.170:FF:000006">
    <property type="entry name" value="Trifunctional purine biosynthetic protein adenosine-3"/>
    <property type="match status" value="1"/>
</dbReference>
<dbReference type="InterPro" id="IPR000115">
    <property type="entry name" value="PRibGlycinamide_synth"/>
</dbReference>
<comment type="catalytic activity">
    <reaction evidence="16">
        <text>5-phospho-beta-D-ribosylamine + glycine + ATP = N(1)-(5-phospho-beta-D-ribosyl)glycinamide + ADP + phosphate + H(+)</text>
        <dbReference type="Rhea" id="RHEA:17453"/>
        <dbReference type="ChEBI" id="CHEBI:15378"/>
        <dbReference type="ChEBI" id="CHEBI:30616"/>
        <dbReference type="ChEBI" id="CHEBI:43474"/>
        <dbReference type="ChEBI" id="CHEBI:57305"/>
        <dbReference type="ChEBI" id="CHEBI:58681"/>
        <dbReference type="ChEBI" id="CHEBI:143788"/>
        <dbReference type="ChEBI" id="CHEBI:456216"/>
        <dbReference type="EC" id="6.3.4.13"/>
    </reaction>
</comment>
<dbReference type="PANTHER" id="PTHR10520">
    <property type="entry name" value="TRIFUNCTIONAL PURINE BIOSYNTHETIC PROTEIN ADENOSINE-3-RELATED"/>
    <property type="match status" value="1"/>
</dbReference>
<dbReference type="HAMAP" id="MF_00741">
    <property type="entry name" value="AIRS"/>
    <property type="match status" value="1"/>
</dbReference>
<evidence type="ECO:0000256" key="2">
    <source>
        <dbReference type="ARBA" id="ARBA00005054"/>
    </source>
</evidence>
<reference evidence="19" key="1">
    <citation type="submission" date="2025-08" db="UniProtKB">
        <authorList>
            <consortium name="RefSeq"/>
        </authorList>
    </citation>
    <scope>IDENTIFICATION</scope>
    <source>
        <strain evidence="19">15085-1641.00</strain>
        <tissue evidence="19">Whole body</tissue>
    </source>
</reference>
<dbReference type="EC" id="2.1.2.2" evidence="16"/>
<dbReference type="InterPro" id="IPR020560">
    <property type="entry name" value="PRibGlycinamide_synth_C-dom"/>
</dbReference>
<evidence type="ECO:0000313" key="18">
    <source>
        <dbReference type="Proteomes" id="UP000504633"/>
    </source>
</evidence>
<dbReference type="InterPro" id="IPR036921">
    <property type="entry name" value="PurM-like_N_sf"/>
</dbReference>
<dbReference type="GO" id="GO:0004644">
    <property type="term" value="F:phosphoribosylglycinamide formyltransferase activity"/>
    <property type="evidence" value="ECO:0007669"/>
    <property type="project" value="UniProtKB-EC"/>
</dbReference>
<evidence type="ECO:0000256" key="4">
    <source>
        <dbReference type="ARBA" id="ARBA00007423"/>
    </source>
</evidence>
<dbReference type="Pfam" id="PF02844">
    <property type="entry name" value="GARS_N"/>
    <property type="match status" value="1"/>
</dbReference>
<dbReference type="InterPro" id="IPR020562">
    <property type="entry name" value="PRibGlycinamide_synth_N"/>
</dbReference>
<dbReference type="InterPro" id="IPR002376">
    <property type="entry name" value="Formyl_transf_N"/>
</dbReference>
<dbReference type="InterPro" id="IPR020559">
    <property type="entry name" value="PRibGlycinamide_synth_CS"/>
</dbReference>
<dbReference type="SMART" id="SM01209">
    <property type="entry name" value="GARS_A"/>
    <property type="match status" value="1"/>
</dbReference>
<evidence type="ECO:0000256" key="11">
    <source>
        <dbReference type="ARBA" id="ARBA00022755"/>
    </source>
</evidence>
<dbReference type="HAMAP" id="MF_01930">
    <property type="entry name" value="PurN"/>
    <property type="match status" value="1"/>
</dbReference>
<dbReference type="Gene3D" id="3.40.50.170">
    <property type="entry name" value="Formyl transferase, N-terminal domain"/>
    <property type="match status" value="1"/>
</dbReference>
<evidence type="ECO:0000256" key="14">
    <source>
        <dbReference type="ARBA" id="ARBA00023268"/>
    </source>
</evidence>
<dbReference type="CTD" id="2618"/>
<dbReference type="UniPathway" id="UPA00074">
    <property type="reaction ID" value="UER00125"/>
</dbReference>
<feature type="domain" description="ATP-grasp" evidence="17">
    <location>
        <begin position="115"/>
        <end position="322"/>
    </location>
</feature>
<comment type="similarity">
    <text evidence="5 16">In the C-terminal section; belongs to the GART family.</text>
</comment>
<dbReference type="Pfam" id="PF01071">
    <property type="entry name" value="GARS_A"/>
    <property type="match status" value="1"/>
</dbReference>
<dbReference type="SUPFAM" id="SSF56042">
    <property type="entry name" value="PurM C-terminal domain-like"/>
    <property type="match status" value="2"/>
</dbReference>
<accession>A0A6J1L4Y7</accession>
<proteinExistence type="inferred from homology"/>
<dbReference type="GO" id="GO:0006189">
    <property type="term" value="P:'de novo' IMP biosynthetic process"/>
    <property type="evidence" value="ECO:0007669"/>
    <property type="project" value="UniProtKB-UniRule"/>
</dbReference>
<dbReference type="InterPro" id="IPR037123">
    <property type="entry name" value="PRibGlycinamide_synth_C_sf"/>
</dbReference>
<dbReference type="InterPro" id="IPR004733">
    <property type="entry name" value="PurM_cligase"/>
</dbReference>
<dbReference type="FunFam" id="3.30.1330.10:FF:000024">
    <property type="entry name" value="Trifunctional purine biosynthetic protein adenosine-3"/>
    <property type="match status" value="1"/>
</dbReference>
<sequence length="1357" mass="144282">MSNHVLVVGSGGREHAICWKLQQSPLVSQIYALPGSFGIGQLGAKCQSLGTDAVDAKDFEAIAKWCKLNKISLVVVGPEDPLALGLGDVLQKAGIACFGPGKQGAQIEADKKWAKDFMLRHGIPTARYESFTDVNKAKKFIRSAPYAALVVKAAGLAAGKGVVVAANVDEACQAVDEILGQLIYGQAGATLVVEELLEGEEVSLLAFTDGKTIQAMLPAQDHKRLGNGDTGPNTGGMGAYCPCPLISKQALELVQRAVLERAIKGLQQERIAYQGVLYAGLMLTRDGPRVLEFNCRFGDPETQVILPLLDSDLFEVMQACCSGQLERISLQWRSSLSAVGVIMASAGYPEIATKGCVITGLPAANTETQLIFHSGLAVNEQQEPLTNGGRVLIVVALDASLRQAAARATKLAAGISFAGAGAQYRTDIAQKAFKMAPAPSLSYKDSGVDIDAGDALVQRIKPLSRGTQRPGVLGGLGGFGGLFRIKDLSYEQPVIAEATQGVGAKIQLALQNELYDHIGYDLFAMCANELLELGAEPVAFLDYIACGKLQVPLAAQLVKGMADGCRDARCALVGGETAEMPSLYSVGQYDMAGYCVGLVEESRVLPRFDTYAAGDLLVGLPSSGLHCSGFSELLAQLTAAGVNLRARSPVGGDHGLSLAQVLGTPTRVYVQQLLPHLQAGEIKGVAHVTHGLLHDVERLLPAAYEVALDFGAVPVPEVFGWLAGQLQLTPQTVLEHHNCGIGMLLVLPQASQLWRTALPGAKVLGILQSRAAQATAARIQVRNFEEQLEKLAAPFGGLGREQLASELVKAQPLPATAAREDCFENASGRRLTRLPARYTDPILILGTDGVGTKLKIAQQTGRHGSVGIDLVAMCVNDILCNGAEPFSFSSYYACGKWQPQLAAEVAAGVHEGARQANSSFIDAHLAALPLLYEPQVYDLAGFALGIAERAAILPRLEEIQPGDVLIGLPSSGVHSNGFSLVHTVLKRAGLGLADRAPFSERTLGEELLVPTKIYVQALAPLLAQAGHGIKALAHITGGGLSENIPRVLRKELAVRLDANRFQLPPVFAWLALAGNIAPAELQRTYNCGLGLILVVGPQQVEQVMQQLRYAQRAVVVGEVVARKDAKRPQVVVQHFDALLARSQQLLSLPRRRVAVLISGTGSNLQALIDASRDSAQALHADIQLVISNKAGVLGLERASQAGIPALVISHKDFAKREDYDAELTRHLVAARIDIVCLAGFMRVLSAPFVRHWRGRLINIHPSLLPKYPGLHVQLQALEAGEKESGCTVHFVDEGVDTGAILLQAPVPILEGDTVDSLTQRIHLAEHWAYPRALALLANGSLALSAEGKCVSKPNQIC</sequence>
<keyword evidence="13 16" id="KW-0464">Manganese</keyword>
<keyword evidence="14 16" id="KW-0511">Multifunctional enzyme</keyword>
<dbReference type="Gene3D" id="3.30.1490.20">
    <property type="entry name" value="ATP-grasp fold, A domain"/>
    <property type="match status" value="1"/>
</dbReference>
<dbReference type="PROSITE" id="PS00373">
    <property type="entry name" value="GART"/>
    <property type="match status" value="1"/>
</dbReference>
<dbReference type="InterPro" id="IPR013815">
    <property type="entry name" value="ATP_grasp_subdomain_1"/>
</dbReference>
<dbReference type="GO" id="GO:0004641">
    <property type="term" value="F:phosphoribosylformylglycinamidine cyclo-ligase activity"/>
    <property type="evidence" value="ECO:0007669"/>
    <property type="project" value="UniProtKB-EC"/>
</dbReference>
<dbReference type="InterPro" id="IPR020561">
    <property type="entry name" value="PRibGlycinamid_synth_ATP-grasp"/>
</dbReference>
<dbReference type="NCBIfam" id="TIGR00639">
    <property type="entry name" value="PurN"/>
    <property type="match status" value="1"/>
</dbReference>
<dbReference type="SMART" id="SM01210">
    <property type="entry name" value="GARS_C"/>
    <property type="match status" value="1"/>
</dbReference>
<comment type="catalytic activity">
    <reaction evidence="16">
        <text>N(1)-(5-phospho-beta-D-ribosyl)glycinamide + (6R)-10-formyltetrahydrofolate = N(2)-formyl-N(1)-(5-phospho-beta-D-ribosyl)glycinamide + (6S)-5,6,7,8-tetrahydrofolate + H(+)</text>
        <dbReference type="Rhea" id="RHEA:15053"/>
        <dbReference type="ChEBI" id="CHEBI:15378"/>
        <dbReference type="ChEBI" id="CHEBI:57453"/>
        <dbReference type="ChEBI" id="CHEBI:143788"/>
        <dbReference type="ChEBI" id="CHEBI:147286"/>
        <dbReference type="ChEBI" id="CHEBI:195366"/>
        <dbReference type="EC" id="2.1.2.2"/>
    </reaction>
</comment>
<dbReference type="InterPro" id="IPR016185">
    <property type="entry name" value="PreATP-grasp_dom_sf"/>
</dbReference>
<dbReference type="HAMAP" id="MF_00138">
    <property type="entry name" value="GARS"/>
    <property type="match status" value="1"/>
</dbReference>
<dbReference type="GO" id="GO:0046872">
    <property type="term" value="F:metal ion binding"/>
    <property type="evidence" value="ECO:0007669"/>
    <property type="project" value="UniProtKB-KW"/>
</dbReference>
<gene>
    <name evidence="19" type="primary">LOC111593156</name>
</gene>
<dbReference type="InterPro" id="IPR001555">
    <property type="entry name" value="GART_AS"/>
</dbReference>